<evidence type="ECO:0000313" key="2">
    <source>
        <dbReference type="Proteomes" id="UP000027195"/>
    </source>
</evidence>
<protein>
    <submittedName>
        <fullName evidence="1">Uncharacterized protein</fullName>
    </submittedName>
</protein>
<dbReference type="InParanoid" id="A0A067MQL7"/>
<gene>
    <name evidence="1" type="ORF">BOTBODRAFT_52690</name>
</gene>
<proteinExistence type="predicted"/>
<organism evidence="1 2">
    <name type="scientific">Botryobasidium botryosum (strain FD-172 SS1)</name>
    <dbReference type="NCBI Taxonomy" id="930990"/>
    <lineage>
        <taxon>Eukaryota</taxon>
        <taxon>Fungi</taxon>
        <taxon>Dikarya</taxon>
        <taxon>Basidiomycota</taxon>
        <taxon>Agaricomycotina</taxon>
        <taxon>Agaricomycetes</taxon>
        <taxon>Cantharellales</taxon>
        <taxon>Botryobasidiaceae</taxon>
        <taxon>Botryobasidium</taxon>
    </lineage>
</organism>
<reference evidence="2" key="1">
    <citation type="journal article" date="2014" name="Proc. Natl. Acad. Sci. U.S.A.">
        <title>Extensive sampling of basidiomycete genomes demonstrates inadequacy of the white-rot/brown-rot paradigm for wood decay fungi.</title>
        <authorList>
            <person name="Riley R."/>
            <person name="Salamov A.A."/>
            <person name="Brown D.W."/>
            <person name="Nagy L.G."/>
            <person name="Floudas D."/>
            <person name="Held B.W."/>
            <person name="Levasseur A."/>
            <person name="Lombard V."/>
            <person name="Morin E."/>
            <person name="Otillar R."/>
            <person name="Lindquist E.A."/>
            <person name="Sun H."/>
            <person name="LaButti K.M."/>
            <person name="Schmutz J."/>
            <person name="Jabbour D."/>
            <person name="Luo H."/>
            <person name="Baker S.E."/>
            <person name="Pisabarro A.G."/>
            <person name="Walton J.D."/>
            <person name="Blanchette R.A."/>
            <person name="Henrissat B."/>
            <person name="Martin F."/>
            <person name="Cullen D."/>
            <person name="Hibbett D.S."/>
            <person name="Grigoriev I.V."/>
        </authorList>
    </citation>
    <scope>NUCLEOTIDE SEQUENCE [LARGE SCALE GENOMIC DNA]</scope>
    <source>
        <strain evidence="2">FD-172 SS1</strain>
    </source>
</reference>
<sequence length="340" mass="37641">MKARAAISSTSIIPPELKDMALLCAPVNNPSDATDWAHIVNGEPLPSVASFIPLILDEMNARLLTTEANWVVFKGEPDETTMDEVLLGDDHDAKQYEMIGEKAMKYCGSRSLLLLHPKATAATLNTMRKEAIRNSEISAAVDELSVLRSMTAPRHVVVGLDLTLLPCFHNADTSETAETKLESDSFRVGHALIGIGFSATVIVNTSDWRLSMETASQFGSYIGLNFNAPSKFDIFRRRFASMKTEEPSQRVEGAVLHVEGPTGERNLCKRVLNRSFSTTRKEALESCSGLAMWNLNFERFCTCFNILVKCVRMTWGAFRACLCEIRSLHYAPLKQGSTNI</sequence>
<name>A0A067MQL7_BOTB1</name>
<accession>A0A067MQL7</accession>
<dbReference type="Proteomes" id="UP000027195">
    <property type="component" value="Unassembled WGS sequence"/>
</dbReference>
<dbReference type="EMBL" id="KL198022">
    <property type="protein sequence ID" value="KDQ17839.1"/>
    <property type="molecule type" value="Genomic_DNA"/>
</dbReference>
<keyword evidence="2" id="KW-1185">Reference proteome</keyword>
<evidence type="ECO:0000313" key="1">
    <source>
        <dbReference type="EMBL" id="KDQ17839.1"/>
    </source>
</evidence>
<dbReference type="AlphaFoldDB" id="A0A067MQL7"/>
<dbReference type="HOGENOM" id="CLU_816346_0_0_1"/>